<dbReference type="EMBL" id="JABXXO010000013">
    <property type="protein sequence ID" value="KAF7761668.1"/>
    <property type="molecule type" value="Genomic_DNA"/>
</dbReference>
<dbReference type="GO" id="GO:0016281">
    <property type="term" value="C:eukaryotic translation initiation factor 4F complex"/>
    <property type="evidence" value="ECO:0007669"/>
    <property type="project" value="TreeGrafter"/>
</dbReference>
<dbReference type="PANTHER" id="PTHR11960">
    <property type="entry name" value="EUKARYOTIC TRANSLATION INITIATION FACTOR 4E RELATED"/>
    <property type="match status" value="1"/>
</dbReference>
<organism evidence="3 4">
    <name type="scientific">Agaricus bisporus var. burnettii</name>
    <dbReference type="NCBI Taxonomy" id="192524"/>
    <lineage>
        <taxon>Eukaryota</taxon>
        <taxon>Fungi</taxon>
        <taxon>Dikarya</taxon>
        <taxon>Basidiomycota</taxon>
        <taxon>Agaricomycotina</taxon>
        <taxon>Agaricomycetes</taxon>
        <taxon>Agaricomycetidae</taxon>
        <taxon>Agaricales</taxon>
        <taxon>Agaricineae</taxon>
        <taxon>Agaricaceae</taxon>
        <taxon>Agaricus</taxon>
    </lineage>
</organism>
<dbReference type="InterPro" id="IPR001040">
    <property type="entry name" value="TIF_eIF_4E"/>
</dbReference>
<dbReference type="Proteomes" id="UP000629468">
    <property type="component" value="Unassembled WGS sequence"/>
</dbReference>
<evidence type="ECO:0000256" key="1">
    <source>
        <dbReference type="RuleBase" id="RU004374"/>
    </source>
</evidence>
<dbReference type="GO" id="GO:0003743">
    <property type="term" value="F:translation initiation factor activity"/>
    <property type="evidence" value="ECO:0007669"/>
    <property type="project" value="UniProtKB-KW"/>
</dbReference>
<proteinExistence type="inferred from homology"/>
<dbReference type="InterPro" id="IPR023398">
    <property type="entry name" value="TIF_eIF4e-like"/>
</dbReference>
<protein>
    <submittedName>
        <fullName evidence="3">Uncharacterized protein</fullName>
    </submittedName>
</protein>
<dbReference type="SUPFAM" id="SSF55418">
    <property type="entry name" value="eIF4e-like"/>
    <property type="match status" value="1"/>
</dbReference>
<feature type="compositionally biased region" description="Low complexity" evidence="2">
    <location>
        <begin position="434"/>
        <end position="449"/>
    </location>
</feature>
<evidence type="ECO:0000256" key="2">
    <source>
        <dbReference type="SAM" id="MobiDB-lite"/>
    </source>
</evidence>
<comment type="similarity">
    <text evidence="1">Belongs to the eukaryotic initiation factor 4E family.</text>
</comment>
<keyword evidence="1" id="KW-0648">Protein biosynthesis</keyword>
<feature type="region of interest" description="Disordered" evidence="2">
    <location>
        <begin position="627"/>
        <end position="681"/>
    </location>
</feature>
<dbReference type="Gene3D" id="3.30.760.10">
    <property type="entry name" value="RNA Cap, Translation Initiation Factor Eif4e"/>
    <property type="match status" value="1"/>
</dbReference>
<dbReference type="AlphaFoldDB" id="A0A8H7C3T9"/>
<reference evidence="3 4" key="1">
    <citation type="journal article" name="Sci. Rep.">
        <title>Telomere-to-telomere assembled and centromere annotated genomes of the two main subspecies of the button mushroom Agaricus bisporus reveal especially polymorphic chromosome ends.</title>
        <authorList>
            <person name="Sonnenberg A.S.M."/>
            <person name="Sedaghat-Telgerd N."/>
            <person name="Lavrijssen B."/>
            <person name="Ohm R.A."/>
            <person name="Hendrickx P.M."/>
            <person name="Scholtmeijer K."/>
            <person name="Baars J.J.P."/>
            <person name="van Peer A."/>
        </authorList>
    </citation>
    <scope>NUCLEOTIDE SEQUENCE [LARGE SCALE GENOMIC DNA]</scope>
    <source>
        <strain evidence="3 4">H119_p4</strain>
    </source>
</reference>
<gene>
    <name evidence="3" type="ORF">Agabi119p4_9660</name>
</gene>
<name>A0A8H7C3T9_AGABI</name>
<keyword evidence="1" id="KW-0396">Initiation factor</keyword>
<evidence type="ECO:0000313" key="4">
    <source>
        <dbReference type="Proteomes" id="UP000629468"/>
    </source>
</evidence>
<comment type="caution">
    <text evidence="3">The sequence shown here is derived from an EMBL/GenBank/DDBJ whole genome shotgun (WGS) entry which is preliminary data.</text>
</comment>
<feature type="region of interest" description="Disordered" evidence="2">
    <location>
        <begin position="306"/>
        <end position="337"/>
    </location>
</feature>
<sequence length="681" mass="75477">MKFRPLPNVFEFRRMEDLITPVFPFDSLGLEHDQECLASCTASLVAVRARPAPFANHPKLLLNWQLVFIDTKERQSIIFEVKPVWTRVGFQSNVAVSIMSLEALLRSDAVDTFWWCTNMALFRKDLPKFKEILDYLDTQEAEEMIVDAYTQENTFWWVRRLVEKLAKPKISSILGETPELPASSSMLPPTAVNDFTIASEQWFQTRRSKYYMNRGNEEDADVLLADSVDNRLYSSRDGAVKPPGAGRLPPLDKLVARMGLNPQLKDPNGGPAVSSRPRLAANALRTGSTTSIATTTSTIDSMAVNIPNTRSASPSTISISPPNSNAQTPTEPNGDALTSERLEKHNQETSTVTEKRQVKVGYKNIPSLDAITARMVKTRQLSVDGTAKPPEAPMIEDPKTPGVQMKAPEHPLQFPWTMYHDTKAKFPFTPAPAAPAASSAPGTSETSTPYTSHPPDTQDYEAGLTVVGEFNTVETFCRYFNWLKPPSKLEKNSNYHLFKTGIKPMWEDPANANGGKWVLTMKNNPDLLDRCWSFLAMALVGEELEENDEICGAVVSLRTKVDRIQLWTRSKDDVEKLNSIGKKMVKLLEVSEADQIGLEFQYNTEDRPQPNKFLSIQAMPTSSFRSSFQSQGPLSAGMSGRMSGFPQVEQPGSTNAAFGSFGQGALGGLPWKGPSSTGPKR</sequence>
<feature type="region of interest" description="Disordered" evidence="2">
    <location>
        <begin position="429"/>
        <end position="459"/>
    </location>
</feature>
<dbReference type="PANTHER" id="PTHR11960:SF73">
    <property type="entry name" value="TRANSLATION INITIATION FACTOR 4E, PUTATIVE-RELATED"/>
    <property type="match status" value="1"/>
</dbReference>
<evidence type="ECO:0000313" key="3">
    <source>
        <dbReference type="EMBL" id="KAF7761668.1"/>
    </source>
</evidence>
<keyword evidence="1" id="KW-0694">RNA-binding</keyword>
<dbReference type="Pfam" id="PF01652">
    <property type="entry name" value="IF4E"/>
    <property type="match status" value="1"/>
</dbReference>
<feature type="region of interest" description="Disordered" evidence="2">
    <location>
        <begin position="384"/>
        <end position="403"/>
    </location>
</feature>
<accession>A0A8H7C3T9</accession>
<feature type="compositionally biased region" description="Low complexity" evidence="2">
    <location>
        <begin position="311"/>
        <end position="326"/>
    </location>
</feature>
<dbReference type="GO" id="GO:0000340">
    <property type="term" value="F:RNA 7-methylguanosine cap binding"/>
    <property type="evidence" value="ECO:0007669"/>
    <property type="project" value="TreeGrafter"/>
</dbReference>